<name>C9ZXV4_TRYB9</name>
<dbReference type="PANTHER" id="PTHR46388:SF2">
    <property type="entry name" value="NHL REPEAT-CONTAINING PROTEIN 2"/>
    <property type="match status" value="1"/>
</dbReference>
<dbReference type="AlphaFoldDB" id="C9ZXV4"/>
<dbReference type="GeneID" id="23860326"/>
<feature type="region of interest" description="Disordered" evidence="1">
    <location>
        <begin position="1"/>
        <end position="42"/>
    </location>
</feature>
<feature type="compositionally biased region" description="Basic and acidic residues" evidence="1">
    <location>
        <begin position="418"/>
        <end position="434"/>
    </location>
</feature>
<sequence length="1145" mass="124321">MTSLLPAAESHDVRSVETTDVSSSYTNPAGAPHVSPSSSSTAEKKSVGTMLFSKTLFSLPPVSSVHRCQEDGSNRTLMAFPVDGKHLLVVVGPSSAASDTTTSLYVVRQTVGGSQTCGRVCLPIATVSGCVRDESGHSISQHEKRGSFLMSEQSTDNVDGGRSPDRSSRLISPLDESVDTGSVDNDNSTPQNRVVGGTNASDQEFTNRHSPSYVYLVADAAGHAIWAVEVNTESLGARIVPACCYWGQCMHDGKVDGVKASTRGQHQKGCVASAVPLLGGSKGFADGPFQVARFNSPSSLCWGADMEGGKGRKPRECAVLFVSDEGNHAIRQVDLEKALVRTIAGIGGVSGYRDGGYAASQLQRAAVLLWSSAGLLFVDKPNRAVRLIAQTARAEDGDSGNIMKKPPPLTSVTAPAHPHVETEGDKKERSKQGEEVCEDEVQVSTVAGGISSGVATPFDDDDIRCSSLGTSTAAAVMPDGSGILFADGGSGALQLLSSQGIKMIVSPHGHGNSSGIPPGLIGCTHLVACKLILHSSASPYIAFLASSGSNQTVSMLVLRGGADDGGMTSFNYDGHTNMLLQFAATSELQKGVLRRYKKVENRAGSDYQSTKVSATGTTTASNDCHVKRLFDEALGDLDGNVTPATQTVRTSRTSCAKALPWKTSSGDQQLTDRTGRAAGRVLDIYMRYARRLTRQHMGFVTCSPRCKHYLRNLWGTRSLSLIGFWRMVTHAGYFATCSAPTAPLMFPSWDGRSPTRDARRQKGNSVLHLNLCDWRIALELLYEWSIRRHGHHVVSLMEPAYFSRVLVLLYRWRGSMQQQPTTQQGEEDVLLSPEWFADGLFDENDSEVVVAAHEDFLSRIKNAKELLRGAAKARGGDGRQQEGDEVKILGDETLQLLLLNEGPLRQLFNAYGKTTFITTRSTVSHDSTKKPILAMLRLRQSLNIGQEYDKVPLDHVVGMPYKEFRRLFFTMGVFPTLITESLLRRAFVDSLMTPLFRSIQMEIPSETTSNRCKKTKGGSGSNEIKPKGGIHQYVDRSPCNVQRYVSDNVELSFLIFVEAFTRVALTIFSLCPEHDRRAYPTAAAKVEALMRWINRSVELHHTRECDTLFHIGSQKGVAPPVSYTLRQLNRPFPAFILNGITSTTK</sequence>
<dbReference type="Proteomes" id="UP000002316">
    <property type="component" value="Chromosome 9"/>
</dbReference>
<dbReference type="RefSeq" id="XP_011776519.1">
    <property type="nucleotide sequence ID" value="XM_011778217.1"/>
</dbReference>
<feature type="compositionally biased region" description="Polar residues" evidence="1">
    <location>
        <begin position="18"/>
        <end position="27"/>
    </location>
</feature>
<feature type="region of interest" description="Disordered" evidence="1">
    <location>
        <begin position="395"/>
        <end position="435"/>
    </location>
</feature>
<dbReference type="VEuPathDB" id="TriTrypDB:Tbg972.9.3240"/>
<dbReference type="KEGG" id="tbg:TbgDal_IX3240"/>
<proteinExistence type="predicted"/>
<gene>
    <name evidence="2" type="ORF">TbgDal_IX3240</name>
</gene>
<feature type="region of interest" description="Disordered" evidence="1">
    <location>
        <begin position="141"/>
        <end position="205"/>
    </location>
</feature>
<dbReference type="InterPro" id="IPR011042">
    <property type="entry name" value="6-blade_b-propeller_TolB-like"/>
</dbReference>
<dbReference type="PANTHER" id="PTHR46388">
    <property type="entry name" value="NHL REPEAT-CONTAINING PROTEIN 2"/>
    <property type="match status" value="1"/>
</dbReference>
<accession>C9ZXV4</accession>
<feature type="compositionally biased region" description="Polar residues" evidence="1">
    <location>
        <begin position="179"/>
        <end position="205"/>
    </location>
</feature>
<organism evidence="2 3">
    <name type="scientific">Trypanosoma brucei gambiense (strain MHOM/CI/86/DAL972)</name>
    <dbReference type="NCBI Taxonomy" id="679716"/>
    <lineage>
        <taxon>Eukaryota</taxon>
        <taxon>Discoba</taxon>
        <taxon>Euglenozoa</taxon>
        <taxon>Kinetoplastea</taxon>
        <taxon>Metakinetoplastina</taxon>
        <taxon>Trypanosomatida</taxon>
        <taxon>Trypanosomatidae</taxon>
        <taxon>Trypanosoma</taxon>
    </lineage>
</organism>
<feature type="region of interest" description="Disordered" evidence="1">
    <location>
        <begin position="1007"/>
        <end position="1027"/>
    </location>
</feature>
<dbReference type="EMBL" id="FN554972">
    <property type="protein sequence ID" value="CBH14249.1"/>
    <property type="molecule type" value="Genomic_DNA"/>
</dbReference>
<evidence type="ECO:0000313" key="3">
    <source>
        <dbReference type="Proteomes" id="UP000002316"/>
    </source>
</evidence>
<dbReference type="Gene3D" id="2.120.10.30">
    <property type="entry name" value="TolB, C-terminal domain"/>
    <property type="match status" value="1"/>
</dbReference>
<evidence type="ECO:0000313" key="2">
    <source>
        <dbReference type="EMBL" id="CBH14249.1"/>
    </source>
</evidence>
<dbReference type="SUPFAM" id="SSF75011">
    <property type="entry name" value="3-carboxy-cis,cis-mucoante lactonizing enzyme"/>
    <property type="match status" value="1"/>
</dbReference>
<evidence type="ECO:0000256" key="1">
    <source>
        <dbReference type="SAM" id="MobiDB-lite"/>
    </source>
</evidence>
<protein>
    <submittedName>
        <fullName evidence="2">Uncharacterized protein</fullName>
    </submittedName>
</protein>
<dbReference type="OrthoDB" id="273823at2759"/>
<reference evidence="3" key="1">
    <citation type="journal article" date="2010" name="PLoS Negl. Trop. Dis.">
        <title>The genome sequence of Trypanosoma brucei gambiense, causative agent of chronic human african trypanosomiasis.</title>
        <authorList>
            <person name="Jackson A.P."/>
            <person name="Sanders M."/>
            <person name="Berry A."/>
            <person name="McQuillan J."/>
            <person name="Aslett M.A."/>
            <person name="Quail M.A."/>
            <person name="Chukualim B."/>
            <person name="Capewell P."/>
            <person name="MacLeod A."/>
            <person name="Melville S.E."/>
            <person name="Gibson W."/>
            <person name="Barry J.D."/>
            <person name="Berriman M."/>
            <person name="Hertz-Fowler C."/>
        </authorList>
    </citation>
    <scope>NUCLEOTIDE SEQUENCE [LARGE SCALE GENOMIC DNA]</scope>
    <source>
        <strain evidence="3">MHOM/CI/86/DAL972</strain>
    </source>
</reference>